<feature type="transmembrane region" description="Helical" evidence="7">
    <location>
        <begin position="87"/>
        <end position="108"/>
    </location>
</feature>
<keyword evidence="4 7" id="KW-0812">Transmembrane</keyword>
<keyword evidence="2 7" id="KW-0813">Transport</keyword>
<keyword evidence="6 7" id="KW-0472">Membrane</keyword>
<feature type="transmembrane region" description="Helical" evidence="7">
    <location>
        <begin position="191"/>
        <end position="213"/>
    </location>
</feature>
<organism evidence="9 10">
    <name type="scientific">Paenibacillus profundus</name>
    <dbReference type="NCBI Taxonomy" id="1173085"/>
    <lineage>
        <taxon>Bacteria</taxon>
        <taxon>Bacillati</taxon>
        <taxon>Bacillota</taxon>
        <taxon>Bacilli</taxon>
        <taxon>Bacillales</taxon>
        <taxon>Paenibacillaceae</taxon>
        <taxon>Paenibacillus</taxon>
    </lineage>
</organism>
<evidence type="ECO:0000256" key="5">
    <source>
        <dbReference type="ARBA" id="ARBA00022989"/>
    </source>
</evidence>
<dbReference type="SUPFAM" id="SSF161098">
    <property type="entry name" value="MetI-like"/>
    <property type="match status" value="1"/>
</dbReference>
<reference evidence="9 10" key="1">
    <citation type="submission" date="2021-11" db="EMBL/GenBank/DDBJ databases">
        <title>Draft genome sequence of Paenibacillus profundus YoMME, a new Gram-positive bacteria with exoelectrogenic properties.</title>
        <authorList>
            <person name="Hubenova Y."/>
            <person name="Hubenova E."/>
            <person name="Manasiev Y."/>
            <person name="Peykov S."/>
            <person name="Mitov M."/>
        </authorList>
    </citation>
    <scope>NUCLEOTIDE SEQUENCE [LARGE SCALE GENOMIC DNA]</scope>
    <source>
        <strain evidence="9 10">YoMME</strain>
    </source>
</reference>
<protein>
    <submittedName>
        <fullName evidence="9">Carbohydrate ABC transporter permease</fullName>
    </submittedName>
</protein>
<gene>
    <name evidence="9" type="ORF">LQV63_15885</name>
</gene>
<keyword evidence="10" id="KW-1185">Reference proteome</keyword>
<accession>A0ABS8YG76</accession>
<feature type="transmembrane region" description="Helical" evidence="7">
    <location>
        <begin position="120"/>
        <end position="143"/>
    </location>
</feature>
<dbReference type="EMBL" id="JAJNBZ010000012">
    <property type="protein sequence ID" value="MCE5170786.1"/>
    <property type="molecule type" value="Genomic_DNA"/>
</dbReference>
<feature type="transmembrane region" description="Helical" evidence="7">
    <location>
        <begin position="149"/>
        <end position="170"/>
    </location>
</feature>
<proteinExistence type="inferred from homology"/>
<dbReference type="PANTHER" id="PTHR43744">
    <property type="entry name" value="ABC TRANSPORTER PERMEASE PROTEIN MG189-RELATED-RELATED"/>
    <property type="match status" value="1"/>
</dbReference>
<comment type="caution">
    <text evidence="9">The sequence shown here is derived from an EMBL/GenBank/DDBJ whole genome shotgun (WGS) entry which is preliminary data.</text>
</comment>
<evidence type="ECO:0000256" key="2">
    <source>
        <dbReference type="ARBA" id="ARBA00022448"/>
    </source>
</evidence>
<dbReference type="Proteomes" id="UP001199916">
    <property type="component" value="Unassembled WGS sequence"/>
</dbReference>
<dbReference type="CDD" id="cd06261">
    <property type="entry name" value="TM_PBP2"/>
    <property type="match status" value="1"/>
</dbReference>
<keyword evidence="3" id="KW-1003">Cell membrane</keyword>
<dbReference type="InterPro" id="IPR035906">
    <property type="entry name" value="MetI-like_sf"/>
</dbReference>
<comment type="subcellular location">
    <subcellularLocation>
        <location evidence="1 7">Cell membrane</location>
        <topology evidence="1 7">Multi-pass membrane protein</topology>
    </subcellularLocation>
</comment>
<evidence type="ECO:0000259" key="8">
    <source>
        <dbReference type="PROSITE" id="PS50928"/>
    </source>
</evidence>
<evidence type="ECO:0000313" key="9">
    <source>
        <dbReference type="EMBL" id="MCE5170786.1"/>
    </source>
</evidence>
<sequence>MRQRRDQLVNKLSIGERIFEFFNILFMICLCLVTLYPFVYVLFASLSDPSWLVQQRGLIWFPHGLTWDAYRLVFENPMITSGYLNTLFIVVVGTFVNVFMTALGAYGLSRQNVMWKNPIMFFIVFTMFFSGGLIPSYLLVTGLGMLDSLWALIVPGAVSAFNLIIMRTAFQGIPISLEESAKLDGANDFTVLVRIILPLSLPVIAVMILFYGVGHWNSWFGALIYLRDRELYPLQLVLREILITNSTDSMLTGAGAADKMPIGETIKYATIIVATVPILLLYPFLQKYFVKGVMIGAIKE</sequence>
<comment type="similarity">
    <text evidence="7">Belongs to the binding-protein-dependent transport system permease family.</text>
</comment>
<evidence type="ECO:0000256" key="7">
    <source>
        <dbReference type="RuleBase" id="RU363032"/>
    </source>
</evidence>
<dbReference type="PROSITE" id="PS50928">
    <property type="entry name" value="ABC_TM1"/>
    <property type="match status" value="1"/>
</dbReference>
<keyword evidence="5 7" id="KW-1133">Transmembrane helix</keyword>
<feature type="domain" description="ABC transmembrane type-1" evidence="8">
    <location>
        <begin position="83"/>
        <end position="283"/>
    </location>
</feature>
<evidence type="ECO:0000313" key="10">
    <source>
        <dbReference type="Proteomes" id="UP001199916"/>
    </source>
</evidence>
<feature type="transmembrane region" description="Helical" evidence="7">
    <location>
        <begin position="266"/>
        <end position="285"/>
    </location>
</feature>
<dbReference type="Pfam" id="PF00528">
    <property type="entry name" value="BPD_transp_1"/>
    <property type="match status" value="1"/>
</dbReference>
<evidence type="ECO:0000256" key="4">
    <source>
        <dbReference type="ARBA" id="ARBA00022692"/>
    </source>
</evidence>
<evidence type="ECO:0000256" key="6">
    <source>
        <dbReference type="ARBA" id="ARBA00023136"/>
    </source>
</evidence>
<feature type="transmembrane region" description="Helical" evidence="7">
    <location>
        <begin position="21"/>
        <end position="43"/>
    </location>
</feature>
<evidence type="ECO:0000256" key="1">
    <source>
        <dbReference type="ARBA" id="ARBA00004651"/>
    </source>
</evidence>
<dbReference type="PANTHER" id="PTHR43744:SF9">
    <property type="entry name" value="POLYGALACTURONAN_RHAMNOGALACTURONAN TRANSPORT SYSTEM PERMEASE PROTEIN YTCP"/>
    <property type="match status" value="1"/>
</dbReference>
<dbReference type="Gene3D" id="1.10.3720.10">
    <property type="entry name" value="MetI-like"/>
    <property type="match status" value="1"/>
</dbReference>
<evidence type="ECO:0000256" key="3">
    <source>
        <dbReference type="ARBA" id="ARBA00022475"/>
    </source>
</evidence>
<name>A0ABS8YG76_9BACL</name>
<dbReference type="InterPro" id="IPR000515">
    <property type="entry name" value="MetI-like"/>
</dbReference>